<feature type="domain" description="ACT" evidence="1">
    <location>
        <begin position="5"/>
        <end position="80"/>
    </location>
</feature>
<comment type="caution">
    <text evidence="2">The sequence shown here is derived from an EMBL/GenBank/DDBJ whole genome shotgun (WGS) entry which is preliminary data.</text>
</comment>
<dbReference type="InterPro" id="IPR045865">
    <property type="entry name" value="ACT-like_dom_sf"/>
</dbReference>
<dbReference type="InterPro" id="IPR002912">
    <property type="entry name" value="ACT_dom"/>
</dbReference>
<sequence>MGELAVTVIGHDRPGIIADVAEVLSGLGMNLTDSTMTRLRGHFAMTLICTGDPDPADVEAGLAPLAADGTLDVSVRPVRPEPEPAAGGLPYVLTVHGADRLGIVATVARAVAEFGGNVTDLTTRLAGDLYLLVAEVDIPPADAGRLTERLAGVAGVLNVDVALRPGEADVL</sequence>
<proteinExistence type="predicted"/>
<dbReference type="EMBL" id="BOPG01000003">
    <property type="protein sequence ID" value="GIJ52809.1"/>
    <property type="molecule type" value="Genomic_DNA"/>
</dbReference>
<dbReference type="Proteomes" id="UP000612585">
    <property type="component" value="Unassembled WGS sequence"/>
</dbReference>
<dbReference type="PROSITE" id="PS51671">
    <property type="entry name" value="ACT"/>
    <property type="match status" value="2"/>
</dbReference>
<dbReference type="AlphaFoldDB" id="A0A8J4DWF3"/>
<keyword evidence="3" id="KW-1185">Reference proteome</keyword>
<organism evidence="2 3">
    <name type="scientific">Virgisporangium aurantiacum</name>
    <dbReference type="NCBI Taxonomy" id="175570"/>
    <lineage>
        <taxon>Bacteria</taxon>
        <taxon>Bacillati</taxon>
        <taxon>Actinomycetota</taxon>
        <taxon>Actinomycetes</taxon>
        <taxon>Micromonosporales</taxon>
        <taxon>Micromonosporaceae</taxon>
        <taxon>Virgisporangium</taxon>
    </lineage>
</organism>
<gene>
    <name evidence="2" type="ORF">Vau01_003250</name>
</gene>
<evidence type="ECO:0000259" key="1">
    <source>
        <dbReference type="PROSITE" id="PS51671"/>
    </source>
</evidence>
<feature type="domain" description="ACT" evidence="1">
    <location>
        <begin position="92"/>
        <end position="164"/>
    </location>
</feature>
<dbReference type="PANTHER" id="PTHR34875:SF6">
    <property type="entry name" value="UPF0237 PROTEIN MJ1558"/>
    <property type="match status" value="1"/>
</dbReference>
<dbReference type="RefSeq" id="WP_203986211.1">
    <property type="nucleotide sequence ID" value="NZ_BOPG01000003.1"/>
</dbReference>
<dbReference type="PANTHER" id="PTHR34875">
    <property type="entry name" value="UPF0237 PROTEIN MJ1558"/>
    <property type="match status" value="1"/>
</dbReference>
<dbReference type="SUPFAM" id="SSF55021">
    <property type="entry name" value="ACT-like"/>
    <property type="match status" value="2"/>
</dbReference>
<dbReference type="InterPro" id="IPR050990">
    <property type="entry name" value="UPF0237/GcvR_regulator"/>
</dbReference>
<accession>A0A8J4DWF3</accession>
<evidence type="ECO:0000313" key="2">
    <source>
        <dbReference type="EMBL" id="GIJ52809.1"/>
    </source>
</evidence>
<protein>
    <submittedName>
        <fullName evidence="2">Amino acid-binding protein</fullName>
    </submittedName>
</protein>
<dbReference type="Gene3D" id="3.30.70.260">
    <property type="match status" value="2"/>
</dbReference>
<reference evidence="2" key="1">
    <citation type="submission" date="2021-01" db="EMBL/GenBank/DDBJ databases">
        <title>Whole genome shotgun sequence of Virgisporangium aurantiacum NBRC 16421.</title>
        <authorList>
            <person name="Komaki H."/>
            <person name="Tamura T."/>
        </authorList>
    </citation>
    <scope>NUCLEOTIDE SEQUENCE</scope>
    <source>
        <strain evidence="2">NBRC 16421</strain>
    </source>
</reference>
<evidence type="ECO:0000313" key="3">
    <source>
        <dbReference type="Proteomes" id="UP000612585"/>
    </source>
</evidence>
<name>A0A8J4DWF3_9ACTN</name>
<dbReference type="Pfam" id="PF13740">
    <property type="entry name" value="ACT_6"/>
    <property type="match status" value="2"/>
</dbReference>